<evidence type="ECO:0000313" key="3">
    <source>
        <dbReference type="EMBL" id="KAK8876495.1"/>
    </source>
</evidence>
<evidence type="ECO:0000259" key="2">
    <source>
        <dbReference type="PROSITE" id="PS50004"/>
    </source>
</evidence>
<dbReference type="PROSITE" id="PS50004">
    <property type="entry name" value="C2"/>
    <property type="match status" value="1"/>
</dbReference>
<reference evidence="3 4" key="1">
    <citation type="submission" date="2024-04" db="EMBL/GenBank/DDBJ databases">
        <title>Tritrichomonas musculus Genome.</title>
        <authorList>
            <person name="Alves-Ferreira E."/>
            <person name="Grigg M."/>
            <person name="Lorenzi H."/>
            <person name="Galac M."/>
        </authorList>
    </citation>
    <scope>NUCLEOTIDE SEQUENCE [LARGE SCALE GENOMIC DNA]</scope>
    <source>
        <strain evidence="3 4">EAF2021</strain>
    </source>
</reference>
<sequence length="604" mass="70509">MITIKIIEAKNLPILNNHLRKTIISCFSFSSYRYFYGSFKNKKKTTNPQWNLEFNIDLFRLIDLKFSLSGYRYSKDDFQIGQVEINFINFISSPPGNQIITNMGIPFQLDFPIASCTSPNALLTLSFTLNQQIYPPIQFNPASYIDTVIHIWTTYLPALENRSNPIEIELLQAFYFQKEKSDNLIGIYYNLNKETSWQCIGKSTLKRFFLNQTGLSQVHSLSVSKLSGKYTLFILNVLNYSGKVTLNFIYEKRGKNHVFDNVRYVKPKRKHSKIGVIRTIEINVQPFKKYCVPFFLFYQVNSGSSFSYEFNQFEVDSTKLVFDTSTVPDYSNLSYSEKLSSEIQFNSKIIEDMHSIPHLENVHFLRTNLLPIEESVSLSRLLNDYNLQFQQNSELRIYVGGSTTISTQNGTFHDYWCQGFIVYDKSNGKKCPEMSDLFRTTQFDECNTRFSASYLPTSFKCNFIQSLRLEEIGREKILVYFVFSNLPLSRAYPPGFFLISHLINNKETLLFYNPIVTDVVQSHCALCFRIECIENDWKIIPMKRFFKDKRQMNAFVESIRNSNWTMSDSQTNQPNIIFQDNIPGRNEPENEQFLNYSKSDNFNI</sequence>
<dbReference type="Gene3D" id="2.60.40.150">
    <property type="entry name" value="C2 domain"/>
    <property type="match status" value="1"/>
</dbReference>
<accession>A0ABR2JFE9</accession>
<evidence type="ECO:0000256" key="1">
    <source>
        <dbReference type="SAM" id="MobiDB-lite"/>
    </source>
</evidence>
<feature type="domain" description="C2" evidence="2">
    <location>
        <begin position="1"/>
        <end position="100"/>
    </location>
</feature>
<keyword evidence="4" id="KW-1185">Reference proteome</keyword>
<feature type="region of interest" description="Disordered" evidence="1">
    <location>
        <begin position="566"/>
        <end position="590"/>
    </location>
</feature>
<gene>
    <name evidence="3" type="ORF">M9Y10_006709</name>
</gene>
<dbReference type="Pfam" id="PF00168">
    <property type="entry name" value="C2"/>
    <property type="match status" value="1"/>
</dbReference>
<dbReference type="SUPFAM" id="SSF49562">
    <property type="entry name" value="C2 domain (Calcium/lipid-binding domain, CaLB)"/>
    <property type="match status" value="1"/>
</dbReference>
<feature type="compositionally biased region" description="Polar residues" evidence="1">
    <location>
        <begin position="566"/>
        <end position="578"/>
    </location>
</feature>
<dbReference type="Proteomes" id="UP001470230">
    <property type="component" value="Unassembled WGS sequence"/>
</dbReference>
<comment type="caution">
    <text evidence="3">The sequence shown here is derived from an EMBL/GenBank/DDBJ whole genome shotgun (WGS) entry which is preliminary data.</text>
</comment>
<evidence type="ECO:0000313" key="4">
    <source>
        <dbReference type="Proteomes" id="UP001470230"/>
    </source>
</evidence>
<organism evidence="3 4">
    <name type="scientific">Tritrichomonas musculus</name>
    <dbReference type="NCBI Taxonomy" id="1915356"/>
    <lineage>
        <taxon>Eukaryota</taxon>
        <taxon>Metamonada</taxon>
        <taxon>Parabasalia</taxon>
        <taxon>Tritrichomonadida</taxon>
        <taxon>Tritrichomonadidae</taxon>
        <taxon>Tritrichomonas</taxon>
    </lineage>
</organism>
<proteinExistence type="predicted"/>
<protein>
    <recommendedName>
        <fullName evidence="2">C2 domain-containing protein</fullName>
    </recommendedName>
</protein>
<dbReference type="CDD" id="cd00030">
    <property type="entry name" value="C2"/>
    <property type="match status" value="1"/>
</dbReference>
<dbReference type="EMBL" id="JAPFFF010000012">
    <property type="protein sequence ID" value="KAK8876495.1"/>
    <property type="molecule type" value="Genomic_DNA"/>
</dbReference>
<name>A0ABR2JFE9_9EUKA</name>
<dbReference type="InterPro" id="IPR000008">
    <property type="entry name" value="C2_dom"/>
</dbReference>
<dbReference type="InterPro" id="IPR035892">
    <property type="entry name" value="C2_domain_sf"/>
</dbReference>